<organism evidence="2 3">
    <name type="scientific">Streptomyces durocortorensis</name>
    <dbReference type="NCBI Taxonomy" id="2811104"/>
    <lineage>
        <taxon>Bacteria</taxon>
        <taxon>Bacillati</taxon>
        <taxon>Actinomycetota</taxon>
        <taxon>Actinomycetes</taxon>
        <taxon>Kitasatosporales</taxon>
        <taxon>Streptomycetaceae</taxon>
        <taxon>Streptomyces</taxon>
    </lineage>
</organism>
<sequence>MTGRTKRQAARSLDAMEWELGLHDWAALPCRSCWNAAHVPDELRRLALARTTDAAKPTGIEYHVFQETWATWTAVPVARVLMAGLTRRTLSPAARHAFLDLLWSFVVADDEEIAEACKDVVRTGLGTLYEEVFSGRAIGTAMFAYWLLDDVDEPARVERLLRDARHLLPEDLHPDPPDAAWPGPHPVRPRARHTR</sequence>
<protein>
    <submittedName>
        <fullName evidence="2">Uncharacterized protein</fullName>
    </submittedName>
</protein>
<reference evidence="2 3" key="1">
    <citation type="submission" date="2023-09" db="EMBL/GenBank/DDBJ databases">
        <title>Genome completion map analysis of the actinomycetes C11-1.</title>
        <authorList>
            <person name="Qin P."/>
            <person name="Guan P."/>
        </authorList>
    </citation>
    <scope>NUCLEOTIDE SEQUENCE [LARGE SCALE GENOMIC DNA]</scope>
    <source>
        <strain evidence="2 3">C11-1</strain>
    </source>
</reference>
<keyword evidence="3" id="KW-1185">Reference proteome</keyword>
<feature type="region of interest" description="Disordered" evidence="1">
    <location>
        <begin position="171"/>
        <end position="195"/>
    </location>
</feature>
<dbReference type="Proteomes" id="UP001303236">
    <property type="component" value="Chromosome"/>
</dbReference>
<feature type="compositionally biased region" description="Pro residues" evidence="1">
    <location>
        <begin position="177"/>
        <end position="186"/>
    </location>
</feature>
<proteinExistence type="predicted"/>
<name>A0ABY9W3S1_9ACTN</name>
<gene>
    <name evidence="2" type="ORF">RI138_18540</name>
</gene>
<dbReference type="EMBL" id="CP134500">
    <property type="protein sequence ID" value="WNF28667.1"/>
    <property type="molecule type" value="Genomic_DNA"/>
</dbReference>
<accession>A0ABY9W3S1</accession>
<evidence type="ECO:0000256" key="1">
    <source>
        <dbReference type="SAM" id="MobiDB-lite"/>
    </source>
</evidence>
<evidence type="ECO:0000313" key="2">
    <source>
        <dbReference type="EMBL" id="WNF28667.1"/>
    </source>
</evidence>
<evidence type="ECO:0000313" key="3">
    <source>
        <dbReference type="Proteomes" id="UP001303236"/>
    </source>
</evidence>